<name>A0A9N7U646_PLEPL</name>
<reference evidence="2" key="1">
    <citation type="submission" date="2020-03" db="EMBL/GenBank/DDBJ databases">
        <authorList>
            <person name="Weist P."/>
        </authorList>
    </citation>
    <scope>NUCLEOTIDE SEQUENCE</scope>
</reference>
<dbReference type="AlphaFoldDB" id="A0A9N7U646"/>
<dbReference type="Proteomes" id="UP001153269">
    <property type="component" value="Unassembled WGS sequence"/>
</dbReference>
<proteinExistence type="predicted"/>
<accession>A0A9N7U646</accession>
<dbReference type="EMBL" id="CADEAL010000832">
    <property type="protein sequence ID" value="CAB1425754.1"/>
    <property type="molecule type" value="Genomic_DNA"/>
</dbReference>
<feature type="compositionally biased region" description="Basic and acidic residues" evidence="1">
    <location>
        <begin position="74"/>
        <end position="83"/>
    </location>
</feature>
<evidence type="ECO:0000313" key="3">
    <source>
        <dbReference type="Proteomes" id="UP001153269"/>
    </source>
</evidence>
<gene>
    <name evidence="2" type="ORF">PLEPLA_LOCUS13687</name>
</gene>
<sequence>MTSEQEQFSLSTSSKLLRHVTLSNRTVFPAAAKATSKHCLDLFTGAGRFWYRAASAAEKGNRRFPETPRASSGRRSEEQRRGEIVFGKHVKREQETRAAPSALRRGPCEEHQPANKNSDPRKKLSEETTMCSSRSTLKNSTA</sequence>
<evidence type="ECO:0000256" key="1">
    <source>
        <dbReference type="SAM" id="MobiDB-lite"/>
    </source>
</evidence>
<keyword evidence="3" id="KW-1185">Reference proteome</keyword>
<feature type="region of interest" description="Disordered" evidence="1">
    <location>
        <begin position="56"/>
        <end position="142"/>
    </location>
</feature>
<feature type="compositionally biased region" description="Basic and acidic residues" evidence="1">
    <location>
        <begin position="106"/>
        <end position="126"/>
    </location>
</feature>
<evidence type="ECO:0000313" key="2">
    <source>
        <dbReference type="EMBL" id="CAB1425754.1"/>
    </source>
</evidence>
<organism evidence="2 3">
    <name type="scientific">Pleuronectes platessa</name>
    <name type="common">European plaice</name>
    <dbReference type="NCBI Taxonomy" id="8262"/>
    <lineage>
        <taxon>Eukaryota</taxon>
        <taxon>Metazoa</taxon>
        <taxon>Chordata</taxon>
        <taxon>Craniata</taxon>
        <taxon>Vertebrata</taxon>
        <taxon>Euteleostomi</taxon>
        <taxon>Actinopterygii</taxon>
        <taxon>Neopterygii</taxon>
        <taxon>Teleostei</taxon>
        <taxon>Neoteleostei</taxon>
        <taxon>Acanthomorphata</taxon>
        <taxon>Carangaria</taxon>
        <taxon>Pleuronectiformes</taxon>
        <taxon>Pleuronectoidei</taxon>
        <taxon>Pleuronectidae</taxon>
        <taxon>Pleuronectes</taxon>
    </lineage>
</organism>
<feature type="compositionally biased region" description="Polar residues" evidence="1">
    <location>
        <begin position="127"/>
        <end position="142"/>
    </location>
</feature>
<protein>
    <submittedName>
        <fullName evidence="2">Uncharacterized protein</fullName>
    </submittedName>
</protein>
<comment type="caution">
    <text evidence="2">The sequence shown here is derived from an EMBL/GenBank/DDBJ whole genome shotgun (WGS) entry which is preliminary data.</text>
</comment>